<dbReference type="SUPFAM" id="SSF50978">
    <property type="entry name" value="WD40 repeat-like"/>
    <property type="match status" value="1"/>
</dbReference>
<comment type="catalytic activity">
    <reaction evidence="7">
        <text>diphthine methyl ester-[translation elongation factor 2] + H2O = diphthine-[translation elongation factor 2] + methanol + H(+)</text>
        <dbReference type="Rhea" id="RHEA:42656"/>
        <dbReference type="Rhea" id="RHEA-COMP:10172"/>
        <dbReference type="Rhea" id="RHEA-COMP:10173"/>
        <dbReference type="ChEBI" id="CHEBI:15377"/>
        <dbReference type="ChEBI" id="CHEBI:15378"/>
        <dbReference type="ChEBI" id="CHEBI:17790"/>
        <dbReference type="ChEBI" id="CHEBI:79005"/>
        <dbReference type="ChEBI" id="CHEBI:82696"/>
        <dbReference type="EC" id="3.1.1.97"/>
    </reaction>
</comment>
<dbReference type="GO" id="GO:0017183">
    <property type="term" value="P:protein histidyl modification to diphthamide"/>
    <property type="evidence" value="ECO:0007669"/>
    <property type="project" value="TreeGrafter"/>
</dbReference>
<dbReference type="PROSITE" id="PS00678">
    <property type="entry name" value="WD_REPEATS_1"/>
    <property type="match status" value="1"/>
</dbReference>
<keyword evidence="9" id="KW-1185">Reference proteome</keyword>
<evidence type="ECO:0000313" key="9">
    <source>
        <dbReference type="Proteomes" id="UP000887566"/>
    </source>
</evidence>
<evidence type="ECO:0000256" key="1">
    <source>
        <dbReference type="ARBA" id="ARBA00005156"/>
    </source>
</evidence>
<dbReference type="GO" id="GO:0061685">
    <property type="term" value="F:diphthine methylesterase activity"/>
    <property type="evidence" value="ECO:0007669"/>
    <property type="project" value="UniProtKB-EC"/>
</dbReference>
<evidence type="ECO:0000256" key="7">
    <source>
        <dbReference type="ARBA" id="ARBA00047551"/>
    </source>
</evidence>
<organism evidence="9 10">
    <name type="scientific">Plectus sambesii</name>
    <dbReference type="NCBI Taxonomy" id="2011161"/>
    <lineage>
        <taxon>Eukaryota</taxon>
        <taxon>Metazoa</taxon>
        <taxon>Ecdysozoa</taxon>
        <taxon>Nematoda</taxon>
        <taxon>Chromadorea</taxon>
        <taxon>Plectida</taxon>
        <taxon>Plectina</taxon>
        <taxon>Plectoidea</taxon>
        <taxon>Plectidae</taxon>
        <taxon>Plectus</taxon>
    </lineage>
</organism>
<dbReference type="InterPro" id="IPR036322">
    <property type="entry name" value="WD40_repeat_dom_sf"/>
</dbReference>
<comment type="pathway">
    <text evidence="1">Protein modification; peptidyl-diphthamide biosynthesis.</text>
</comment>
<protein>
    <recommendedName>
        <fullName evidence="6">methylated diphthine methylhydrolase</fullName>
        <ecNumber evidence="6">3.1.1.97</ecNumber>
    </recommendedName>
</protein>
<keyword evidence="3" id="KW-0677">Repeat</keyword>
<feature type="repeat" description="WD" evidence="8">
    <location>
        <begin position="160"/>
        <end position="201"/>
    </location>
</feature>
<reference evidence="10" key="1">
    <citation type="submission" date="2022-11" db="UniProtKB">
        <authorList>
            <consortium name="WormBaseParasite"/>
        </authorList>
    </citation>
    <scope>IDENTIFICATION</scope>
</reference>
<sequence>MLYKSVVTHNNPASVSWCPFDCLPDLLAVGTYRLDPQQPERRQGGCEFYSSVNGEPFLRHSVDCDAGVFRFKWITVSGRPTLISALTDGCLSLLAVQQDGASTTFKATVTEPTSMLLSVDVNRENDPLTAVASDNCGRVHVVDLCEGRVKESWSAHSLPFTAEPCEVWTCAFGSNESLVYSGADDGLLKLWDLRVGVERSVLTNRSHGSGVVFASLRGDELLTGSYDECLRLWDERSLTAPLREANVGGGVWSVERCADGRLLAAAMYGGWIALSDELTPLTGDSDIGKGLLYGMANAIDKLKQRFFRSLEKYSKGSSSTFTNIELLEITDEFLRSVFNFCRQGGPDNLNDTEKQAVGSQLSDILPIIESGLHEAFLPLNADQRQTAKIYRSAIQFLVDDFGSLSMV</sequence>
<dbReference type="EC" id="3.1.1.97" evidence="6"/>
<dbReference type="PANTHER" id="PTHR46042:SF1">
    <property type="entry name" value="DIPHTHINE METHYLTRANSFERASE"/>
    <property type="match status" value="1"/>
</dbReference>
<proteinExistence type="inferred from homology"/>
<dbReference type="Proteomes" id="UP000887566">
    <property type="component" value="Unplaced"/>
</dbReference>
<dbReference type="Gene3D" id="2.130.10.10">
    <property type="entry name" value="YVTN repeat-like/Quinoprotein amine dehydrogenase"/>
    <property type="match status" value="1"/>
</dbReference>
<evidence type="ECO:0000256" key="8">
    <source>
        <dbReference type="PROSITE-ProRule" id="PRU00221"/>
    </source>
</evidence>
<dbReference type="GO" id="GO:0005737">
    <property type="term" value="C:cytoplasm"/>
    <property type="evidence" value="ECO:0007669"/>
    <property type="project" value="TreeGrafter"/>
</dbReference>
<evidence type="ECO:0000313" key="10">
    <source>
        <dbReference type="WBParaSite" id="PSAMB.scaffold6594size9168.g28759.t1"/>
    </source>
</evidence>
<keyword evidence="2 8" id="KW-0853">WD repeat</keyword>
<dbReference type="WBParaSite" id="PSAMB.scaffold6594size9168.g28759.t1">
    <property type="protein sequence ID" value="PSAMB.scaffold6594size9168.g28759.t1"/>
    <property type="gene ID" value="PSAMB.scaffold6594size9168.g28759"/>
</dbReference>
<dbReference type="PANTHER" id="PTHR46042">
    <property type="entry name" value="DIPHTHINE METHYLTRANSFERASE"/>
    <property type="match status" value="1"/>
</dbReference>
<evidence type="ECO:0000256" key="4">
    <source>
        <dbReference type="ARBA" id="ARBA00022801"/>
    </source>
</evidence>
<name>A0A914X9E6_9BILA</name>
<dbReference type="AlphaFoldDB" id="A0A914X9E6"/>
<dbReference type="Pfam" id="PF00400">
    <property type="entry name" value="WD40"/>
    <property type="match status" value="1"/>
</dbReference>
<keyword evidence="4" id="KW-0378">Hydrolase</keyword>
<dbReference type="PROSITE" id="PS50082">
    <property type="entry name" value="WD_REPEATS_2"/>
    <property type="match status" value="1"/>
</dbReference>
<dbReference type="InterPro" id="IPR052415">
    <property type="entry name" value="Diphthine_MTase"/>
</dbReference>
<dbReference type="InterPro" id="IPR019775">
    <property type="entry name" value="WD40_repeat_CS"/>
</dbReference>
<comment type="similarity">
    <text evidence="5">Belongs to the DPH7 family.</text>
</comment>
<evidence type="ECO:0000256" key="6">
    <source>
        <dbReference type="ARBA" id="ARBA00039131"/>
    </source>
</evidence>
<dbReference type="SMART" id="SM00320">
    <property type="entry name" value="WD40"/>
    <property type="match status" value="3"/>
</dbReference>
<evidence type="ECO:0000256" key="5">
    <source>
        <dbReference type="ARBA" id="ARBA00038092"/>
    </source>
</evidence>
<dbReference type="InterPro" id="IPR001680">
    <property type="entry name" value="WD40_rpt"/>
</dbReference>
<evidence type="ECO:0000256" key="2">
    <source>
        <dbReference type="ARBA" id="ARBA00022574"/>
    </source>
</evidence>
<accession>A0A914X9E6</accession>
<dbReference type="InterPro" id="IPR015943">
    <property type="entry name" value="WD40/YVTN_repeat-like_dom_sf"/>
</dbReference>
<evidence type="ECO:0000256" key="3">
    <source>
        <dbReference type="ARBA" id="ARBA00022737"/>
    </source>
</evidence>